<feature type="compositionally biased region" description="Basic and acidic residues" evidence="1">
    <location>
        <begin position="27"/>
        <end position="37"/>
    </location>
</feature>
<organism evidence="2 3">
    <name type="scientific">Aldrovandia affinis</name>
    <dbReference type="NCBI Taxonomy" id="143900"/>
    <lineage>
        <taxon>Eukaryota</taxon>
        <taxon>Metazoa</taxon>
        <taxon>Chordata</taxon>
        <taxon>Craniata</taxon>
        <taxon>Vertebrata</taxon>
        <taxon>Euteleostomi</taxon>
        <taxon>Actinopterygii</taxon>
        <taxon>Neopterygii</taxon>
        <taxon>Teleostei</taxon>
        <taxon>Notacanthiformes</taxon>
        <taxon>Halosauridae</taxon>
        <taxon>Aldrovandia</taxon>
    </lineage>
</organism>
<feature type="region of interest" description="Disordered" evidence="1">
    <location>
        <begin position="27"/>
        <end position="67"/>
    </location>
</feature>
<evidence type="ECO:0000256" key="1">
    <source>
        <dbReference type="SAM" id="MobiDB-lite"/>
    </source>
</evidence>
<dbReference type="EMBL" id="JAINUG010000373">
    <property type="protein sequence ID" value="KAJ8373108.1"/>
    <property type="molecule type" value="Genomic_DNA"/>
</dbReference>
<accession>A0AAD7RAU2</accession>
<proteinExistence type="predicted"/>
<comment type="caution">
    <text evidence="2">The sequence shown here is derived from an EMBL/GenBank/DDBJ whole genome shotgun (WGS) entry which is preliminary data.</text>
</comment>
<sequence>MFEVPLGSHPGPMLRLCWLMFQGTRLGGDDSPDRIHTDGNPWISRRKAPGGATQSHSPGELLPVPSDGPVIEGLTLSRTGFCISVARL</sequence>
<protein>
    <submittedName>
        <fullName evidence="2">Uncharacterized protein</fullName>
    </submittedName>
</protein>
<dbReference type="Proteomes" id="UP001221898">
    <property type="component" value="Unassembled WGS sequence"/>
</dbReference>
<evidence type="ECO:0000313" key="3">
    <source>
        <dbReference type="Proteomes" id="UP001221898"/>
    </source>
</evidence>
<gene>
    <name evidence="2" type="ORF">AAFF_G00271130</name>
</gene>
<dbReference type="AlphaFoldDB" id="A0AAD7RAU2"/>
<name>A0AAD7RAU2_9TELE</name>
<reference evidence="2" key="1">
    <citation type="journal article" date="2023" name="Science">
        <title>Genome structures resolve the early diversification of teleost fishes.</title>
        <authorList>
            <person name="Parey E."/>
            <person name="Louis A."/>
            <person name="Montfort J."/>
            <person name="Bouchez O."/>
            <person name="Roques C."/>
            <person name="Iampietro C."/>
            <person name="Lluch J."/>
            <person name="Castinel A."/>
            <person name="Donnadieu C."/>
            <person name="Desvignes T."/>
            <person name="Floi Bucao C."/>
            <person name="Jouanno E."/>
            <person name="Wen M."/>
            <person name="Mejri S."/>
            <person name="Dirks R."/>
            <person name="Jansen H."/>
            <person name="Henkel C."/>
            <person name="Chen W.J."/>
            <person name="Zahm M."/>
            <person name="Cabau C."/>
            <person name="Klopp C."/>
            <person name="Thompson A.W."/>
            <person name="Robinson-Rechavi M."/>
            <person name="Braasch I."/>
            <person name="Lecointre G."/>
            <person name="Bobe J."/>
            <person name="Postlethwait J.H."/>
            <person name="Berthelot C."/>
            <person name="Roest Crollius H."/>
            <person name="Guiguen Y."/>
        </authorList>
    </citation>
    <scope>NUCLEOTIDE SEQUENCE</scope>
    <source>
        <strain evidence="2">NC1722</strain>
    </source>
</reference>
<evidence type="ECO:0000313" key="2">
    <source>
        <dbReference type="EMBL" id="KAJ8373108.1"/>
    </source>
</evidence>
<keyword evidence="3" id="KW-1185">Reference proteome</keyword>